<dbReference type="AlphaFoldDB" id="A0A1H2WBD2"/>
<keyword evidence="3" id="KW-1185">Reference proteome</keyword>
<dbReference type="PIRSF" id="PIRSF031501">
    <property type="entry name" value="QueT"/>
    <property type="match status" value="1"/>
</dbReference>
<keyword evidence="1" id="KW-0472">Membrane</keyword>
<organism evidence="2 3">
    <name type="scientific">Tepidimicrobium xylanilyticum</name>
    <dbReference type="NCBI Taxonomy" id="1123352"/>
    <lineage>
        <taxon>Bacteria</taxon>
        <taxon>Bacillati</taxon>
        <taxon>Bacillota</taxon>
        <taxon>Tissierellia</taxon>
        <taxon>Tissierellales</taxon>
        <taxon>Tepidimicrobiaceae</taxon>
        <taxon>Tepidimicrobium</taxon>
    </lineage>
</organism>
<dbReference type="RefSeq" id="WP_093751807.1">
    <property type="nucleotide sequence ID" value="NZ_FNNG01000004.1"/>
</dbReference>
<dbReference type="OrthoDB" id="9786793at2"/>
<feature type="transmembrane region" description="Helical" evidence="1">
    <location>
        <begin position="12"/>
        <end position="31"/>
    </location>
</feature>
<evidence type="ECO:0000313" key="3">
    <source>
        <dbReference type="Proteomes" id="UP000198828"/>
    </source>
</evidence>
<dbReference type="Proteomes" id="UP000198828">
    <property type="component" value="Unassembled WGS sequence"/>
</dbReference>
<reference evidence="2 3" key="1">
    <citation type="submission" date="2016-10" db="EMBL/GenBank/DDBJ databases">
        <authorList>
            <person name="de Groot N.N."/>
        </authorList>
    </citation>
    <scope>NUCLEOTIDE SEQUENCE [LARGE SCALE GENOMIC DNA]</scope>
    <source>
        <strain evidence="2 3">DSM 23310</strain>
    </source>
</reference>
<dbReference type="Pfam" id="PF06177">
    <property type="entry name" value="QueT"/>
    <property type="match status" value="1"/>
</dbReference>
<protein>
    <submittedName>
        <fullName evidence="2">Uncharacterized membrane protein</fullName>
    </submittedName>
</protein>
<dbReference type="InterPro" id="IPR010387">
    <property type="entry name" value="QueT"/>
</dbReference>
<evidence type="ECO:0000256" key="1">
    <source>
        <dbReference type="SAM" id="Phobius"/>
    </source>
</evidence>
<proteinExistence type="predicted"/>
<dbReference type="PANTHER" id="PTHR40044">
    <property type="entry name" value="INTEGRAL MEMBRANE PROTEIN-RELATED"/>
    <property type="match status" value="1"/>
</dbReference>
<name>A0A1H2WBD2_9FIRM</name>
<feature type="transmembrane region" description="Helical" evidence="1">
    <location>
        <begin position="93"/>
        <end position="115"/>
    </location>
</feature>
<gene>
    <name evidence="2" type="ORF">SAMN05660923_01201</name>
</gene>
<keyword evidence="1" id="KW-0812">Transmembrane</keyword>
<evidence type="ECO:0000313" key="2">
    <source>
        <dbReference type="EMBL" id="SDW77339.1"/>
    </source>
</evidence>
<sequence length="159" mass="17724">MKNKTYKLVKAGIIAALYVILTYALPSLAYGPIQFRISEILTLLAYMDPFYIGPLTLGCAIANIGSPFGLIDIIFGTLASFLALNCMSRTKNIFLASLWPSIFSFIVGLEIWFLSDTPVNFFLVTGQIMLSQFIVVSVIGVPIFKLIERNHYLTNMIKE</sequence>
<feature type="transmembrane region" description="Helical" evidence="1">
    <location>
        <begin position="121"/>
        <end position="144"/>
    </location>
</feature>
<dbReference type="EMBL" id="FNNG01000004">
    <property type="protein sequence ID" value="SDW77339.1"/>
    <property type="molecule type" value="Genomic_DNA"/>
</dbReference>
<dbReference type="PANTHER" id="PTHR40044:SF1">
    <property type="entry name" value="INTEGRAL MEMBRANE PROTEIN"/>
    <property type="match status" value="1"/>
</dbReference>
<feature type="transmembrane region" description="Helical" evidence="1">
    <location>
        <begin position="51"/>
        <end position="81"/>
    </location>
</feature>
<accession>A0A1H2WBD2</accession>
<keyword evidence="1" id="KW-1133">Transmembrane helix</keyword>